<evidence type="ECO:0000259" key="8">
    <source>
        <dbReference type="Pfam" id="PF10495"/>
    </source>
</evidence>
<dbReference type="GO" id="GO:0000796">
    <property type="term" value="C:condensin complex"/>
    <property type="evidence" value="ECO:0007669"/>
    <property type="project" value="TreeGrafter"/>
</dbReference>
<dbReference type="GO" id="GO:0005737">
    <property type="term" value="C:cytoplasm"/>
    <property type="evidence" value="ECO:0007669"/>
    <property type="project" value="UniProtKB-ARBA"/>
</dbReference>
<feature type="compositionally biased region" description="Basic and acidic residues" evidence="7">
    <location>
        <begin position="959"/>
        <end position="970"/>
    </location>
</feature>
<keyword evidence="5" id="KW-0206">Cytoskeleton</keyword>
<dbReference type="PANTHER" id="PTHR43941:SF1">
    <property type="entry name" value="STRUCTURAL MAINTENANCE OF CHROMOSOMES PROTEIN 2"/>
    <property type="match status" value="1"/>
</dbReference>
<feature type="compositionally biased region" description="Basic and acidic residues" evidence="7">
    <location>
        <begin position="1487"/>
        <end position="1506"/>
    </location>
</feature>
<feature type="region of interest" description="Disordered" evidence="7">
    <location>
        <begin position="597"/>
        <end position="639"/>
    </location>
</feature>
<keyword evidence="3" id="KW-0597">Phosphoprotein</keyword>
<feature type="compositionally biased region" description="Basic and acidic residues" evidence="7">
    <location>
        <begin position="13"/>
        <end position="23"/>
    </location>
</feature>
<feature type="region of interest" description="Disordered" evidence="7">
    <location>
        <begin position="480"/>
        <end position="516"/>
    </location>
</feature>
<dbReference type="GO" id="GO:0005815">
    <property type="term" value="C:microtubule organizing center"/>
    <property type="evidence" value="ECO:0007669"/>
    <property type="project" value="UniProtKB-SubCell"/>
</dbReference>
<dbReference type="SUPFAM" id="SSF57997">
    <property type="entry name" value="Tropomyosin"/>
    <property type="match status" value="1"/>
</dbReference>
<keyword evidence="2" id="KW-0963">Cytoplasm</keyword>
<evidence type="ECO:0000313" key="10">
    <source>
        <dbReference type="Proteomes" id="UP000054007"/>
    </source>
</evidence>
<dbReference type="GO" id="GO:0003682">
    <property type="term" value="F:chromatin binding"/>
    <property type="evidence" value="ECO:0007669"/>
    <property type="project" value="TreeGrafter"/>
</dbReference>
<evidence type="ECO:0000256" key="7">
    <source>
        <dbReference type="SAM" id="MobiDB-lite"/>
    </source>
</evidence>
<proteinExistence type="predicted"/>
<dbReference type="GO" id="GO:0000785">
    <property type="term" value="C:chromatin"/>
    <property type="evidence" value="ECO:0007669"/>
    <property type="project" value="TreeGrafter"/>
</dbReference>
<comment type="subcellular location">
    <subcellularLocation>
        <location evidence="1">Cytoplasm</location>
        <location evidence="1">Cytoskeleton</location>
        <location evidence="1">Microtubule organizing center</location>
    </subcellularLocation>
</comment>
<reference evidence="9 10" key="1">
    <citation type="journal article" date="2015" name="Fungal Genet. Biol.">
        <title>Evolution of novel wood decay mechanisms in Agaricales revealed by the genome sequences of Fistulina hepatica and Cylindrobasidium torrendii.</title>
        <authorList>
            <person name="Floudas D."/>
            <person name="Held B.W."/>
            <person name="Riley R."/>
            <person name="Nagy L.G."/>
            <person name="Koehler G."/>
            <person name="Ransdell A.S."/>
            <person name="Younus H."/>
            <person name="Chow J."/>
            <person name="Chiniquy J."/>
            <person name="Lipzen A."/>
            <person name="Tritt A."/>
            <person name="Sun H."/>
            <person name="Haridas S."/>
            <person name="LaButti K."/>
            <person name="Ohm R.A."/>
            <person name="Kues U."/>
            <person name="Blanchette R.A."/>
            <person name="Grigoriev I.V."/>
            <person name="Minto R.E."/>
            <person name="Hibbett D.S."/>
        </authorList>
    </citation>
    <scope>NUCLEOTIDE SEQUENCE [LARGE SCALE GENOMIC DNA]</scope>
    <source>
        <strain evidence="9 10">FP15055 ss-10</strain>
    </source>
</reference>
<evidence type="ECO:0000256" key="3">
    <source>
        <dbReference type="ARBA" id="ARBA00022553"/>
    </source>
</evidence>
<feature type="region of interest" description="Disordered" evidence="7">
    <location>
        <begin position="1"/>
        <end position="448"/>
    </location>
</feature>
<dbReference type="OrthoDB" id="2020852at2759"/>
<dbReference type="Pfam" id="PF10495">
    <property type="entry name" value="PACT_coil_coil"/>
    <property type="match status" value="1"/>
</dbReference>
<feature type="compositionally biased region" description="Polar residues" evidence="7">
    <location>
        <begin position="329"/>
        <end position="341"/>
    </location>
</feature>
<name>A0A0D7BJX3_9AGAR</name>
<dbReference type="GO" id="GO:0000793">
    <property type="term" value="C:condensed chromosome"/>
    <property type="evidence" value="ECO:0007669"/>
    <property type="project" value="TreeGrafter"/>
</dbReference>
<evidence type="ECO:0000256" key="1">
    <source>
        <dbReference type="ARBA" id="ARBA00004267"/>
    </source>
</evidence>
<dbReference type="STRING" id="1314674.A0A0D7BJX3"/>
<dbReference type="Proteomes" id="UP000054007">
    <property type="component" value="Unassembled WGS sequence"/>
</dbReference>
<protein>
    <recommendedName>
        <fullName evidence="8">Pericentrin/AKAP-450 centrosomal targeting domain-containing protein</fullName>
    </recommendedName>
</protein>
<evidence type="ECO:0000256" key="4">
    <source>
        <dbReference type="ARBA" id="ARBA00023054"/>
    </source>
</evidence>
<accession>A0A0D7BJX3</accession>
<dbReference type="GO" id="GO:0007076">
    <property type="term" value="P:mitotic chromosome condensation"/>
    <property type="evidence" value="ECO:0007669"/>
    <property type="project" value="TreeGrafter"/>
</dbReference>
<dbReference type="Gene3D" id="1.10.287.1490">
    <property type="match status" value="1"/>
</dbReference>
<dbReference type="EMBL" id="KN880466">
    <property type="protein sequence ID" value="KIY70545.1"/>
    <property type="molecule type" value="Genomic_DNA"/>
</dbReference>
<keyword evidence="10" id="KW-1185">Reference proteome</keyword>
<feature type="compositionally biased region" description="Polar residues" evidence="7">
    <location>
        <begin position="290"/>
        <end position="319"/>
    </location>
</feature>
<gene>
    <name evidence="9" type="ORF">CYLTODRAFT_391816</name>
</gene>
<feature type="region of interest" description="Disordered" evidence="7">
    <location>
        <begin position="1183"/>
        <end position="1208"/>
    </location>
</feature>
<sequence length="1676" mass="187746">MAMLTETPSRIWRRIESVEDRDMPSLPSLPGFDNSEQSMEMDESSGMDLSGEVNRSGQPPFHSTPAAGSNYASSLSRTISSTGSSQRFANSLARSRSTTNSRSNVSRNRSASFDVSPIPSLPDIHPVHATINFSDDEYDDEPVERSKDSVPDAYLPPDLERDEDEDDMSFSDPESPPHSAHQSAQPTPRKYVDTLVPLRSEPKASPLGAFRLPRPSSRTRTPSLTRTTASPASSPSHSTPQSTRSFRSNRSLPASPSAEPTALPSRYDSPAGVPLPRSVSASPAVRPNRSDSPSASEPNASVSERSEMQSMDITAIRQSLDQDEPYDHQQLSIGSRDPTFSDQEEPDQRSQSRAAALSPVTPALPRRARFELDESSEDILGSKQQDDEPLTPHTRRKSFLLSIVNSTTRPRMKMPTPHARHRTEGQDQTIVPATPGPPATPSAPSNLVTPNPFRLQNAFAGATPLPRPRLGARSAHPLTQAFTPTSNESDSDGLGQSPPSNGAPSTAPRPAAGRLSMGASPAMYEDRTSFISTASSHDLTTNIRANTSFDPAMGFGVGGQATGRFNAGKLNTYLHGLNRRLQEENEVLIDRIRSLEESRSSGGETVSHDDEASRHSRRSSGGRRSSTGTSLGDVPEDADESWLAEKAELEEMVEVYKDELEKNVVEREEFEKALEAEKREREELGKALDTEKEERVQDQERWKARMSDVEKGVEGIISDLEGKLRTAEDRAKTARESAQDEVRQLEMHLHSARSERDLAMDRAEKAEKALSGGLELGGHLKEANQRISNLMGDLRQSEGALRDAEVAAERANARADSFQAELKDERDAIRELEQELTNKMKEVDAEADKVRRARVELDRMTKELTDVRVYVAELEESSKEASEHIESQAEELQAANHEIEDLKTHLDEMEHRGADLENELRQSSELAQQQEEALDAAEQKMEDDEKELARLKGQVAALQREKERTLEASRRQSGGTSLAPADTAEIEALEEELDDAHREIARLNTILNSSPVRKTMDKAKDMRIDMLEKENEALLERVKASKYNTTVDFGATPSRMSNISARHISFGIRTPKTPGGPLKDLTWLQNSTMGLNDSPLVAEIARLRVQLDEANENVDDKMDKLEDAGLGVISLTKKLEDARARIIALEEEISRLNRKDERRTRRLQKARCQKCLVKVKIMDGDESSLDLSHSRSMMASEPPTPPTRTSDALKSDLRSVNDHLATLKKDWERERQKLINEKGALEDMANKLNDKIRAFSTDAAKASQKEKADSALRSDIQTDLDKARRSIAELEAALSTERAQIRTLTVEQTKVTQARENIGTQLKRTQDDMEDVKQQLQRYKKQHSEMEKDLRENANADQRARMLEKRVAESAQTIEQLRQERSLLANDHKNLAKQYSEASEQANRLRGQQAVTQKTYDHKQHQLDLYITEIDELKRALSDKADQLYRAEAEKRRVSNERSEVSRTVATLEADLRRVKKDAEAFGNDLKTLRSEKEKAESKQREESTKAQRIKKQAESQMRLLNEQVEQYKVDAAQWRSQVESHVCEMDGQQLSAIKLQHNKECKGLIVQIRYLKAKFIREATLRQDLVYQKDYLLIILGRLEKNEKTIITALARIGGLSIEPPSPPRRRPSLKTVATMLVFASRIRRSAKAWRQQRESRAAVSNALQDVRKRRMTST</sequence>
<feature type="domain" description="Pericentrin/AKAP-450 centrosomal targeting" evidence="8">
    <location>
        <begin position="1575"/>
        <end position="1651"/>
    </location>
</feature>
<dbReference type="InterPro" id="IPR019528">
    <property type="entry name" value="PACT_domain"/>
</dbReference>
<keyword evidence="4 6" id="KW-0175">Coiled coil</keyword>
<dbReference type="PANTHER" id="PTHR43941">
    <property type="entry name" value="STRUCTURAL MAINTENANCE OF CHROMOSOMES PROTEIN 2"/>
    <property type="match status" value="1"/>
</dbReference>
<evidence type="ECO:0000313" key="9">
    <source>
        <dbReference type="EMBL" id="KIY70545.1"/>
    </source>
</evidence>
<feature type="coiled-coil region" evidence="6">
    <location>
        <begin position="1100"/>
        <end position="1155"/>
    </location>
</feature>
<evidence type="ECO:0000256" key="6">
    <source>
        <dbReference type="SAM" id="Coils"/>
    </source>
</evidence>
<feature type="region of interest" description="Disordered" evidence="7">
    <location>
        <begin position="1486"/>
        <end position="1513"/>
    </location>
</feature>
<feature type="compositionally biased region" description="Acidic residues" evidence="7">
    <location>
        <begin position="160"/>
        <end position="169"/>
    </location>
</feature>
<feature type="compositionally biased region" description="Low complexity" evidence="7">
    <location>
        <begin position="73"/>
        <end position="112"/>
    </location>
</feature>
<evidence type="ECO:0000256" key="5">
    <source>
        <dbReference type="ARBA" id="ARBA00023212"/>
    </source>
</evidence>
<organism evidence="9 10">
    <name type="scientific">Cylindrobasidium torrendii FP15055 ss-10</name>
    <dbReference type="NCBI Taxonomy" id="1314674"/>
    <lineage>
        <taxon>Eukaryota</taxon>
        <taxon>Fungi</taxon>
        <taxon>Dikarya</taxon>
        <taxon>Basidiomycota</taxon>
        <taxon>Agaricomycotina</taxon>
        <taxon>Agaricomycetes</taxon>
        <taxon>Agaricomycetidae</taxon>
        <taxon>Agaricales</taxon>
        <taxon>Marasmiineae</taxon>
        <taxon>Physalacriaceae</taxon>
        <taxon>Cylindrobasidium</taxon>
    </lineage>
</organism>
<evidence type="ECO:0000256" key="2">
    <source>
        <dbReference type="ARBA" id="ARBA00022490"/>
    </source>
</evidence>
<feature type="compositionally biased region" description="Low complexity" evidence="7">
    <location>
        <begin position="211"/>
        <end position="245"/>
    </location>
</feature>
<feature type="region of interest" description="Disordered" evidence="7">
    <location>
        <begin position="920"/>
        <end position="982"/>
    </location>
</feature>